<name>A0ABU1IUV3_9BACL</name>
<sequence>MMYTSSVSHLQMMPIQFGFQLETKFYVEGKVTWKSNQPVLYYEFYSSAQTDHIHVVPDGCVDVLFSCDGSGQWAEICGSVLMPRILTFQTSMRYFGVRFLPGHGIGAIPLKDWVEQRVGLREILPASSEWIELISSAAHFEERVHLFDKLLLPHLLGEPLPELVDYCLEQITGSRGCIAIHDLSQYTGYSTRYVRKKFEETVGFSPKLFAQIVRFQHALHMIMRDELDLLDIVHEQGYYDHSHFVNNFKKFSHLSPQQLRTELSQLRLARGMELF</sequence>
<proteinExistence type="predicted"/>
<evidence type="ECO:0000313" key="5">
    <source>
        <dbReference type="EMBL" id="MDR6243025.1"/>
    </source>
</evidence>
<feature type="domain" description="HTH araC/xylS-type" evidence="4">
    <location>
        <begin position="161"/>
        <end position="262"/>
    </location>
</feature>
<reference evidence="5 6" key="1">
    <citation type="submission" date="2023-07" db="EMBL/GenBank/DDBJ databases">
        <title>Genomic Encyclopedia of Type Strains, Phase IV (KMG-IV): sequencing the most valuable type-strain genomes for metagenomic binning, comparative biology and taxonomic classification.</title>
        <authorList>
            <person name="Goeker M."/>
        </authorList>
    </citation>
    <scope>NUCLEOTIDE SEQUENCE [LARGE SCALE GENOMIC DNA]</scope>
    <source>
        <strain evidence="5 6">DSM 22170</strain>
    </source>
</reference>
<dbReference type="SMART" id="SM00342">
    <property type="entry name" value="HTH_ARAC"/>
    <property type="match status" value="1"/>
</dbReference>
<dbReference type="Pfam" id="PF20240">
    <property type="entry name" value="DUF6597"/>
    <property type="match status" value="1"/>
</dbReference>
<dbReference type="PROSITE" id="PS01124">
    <property type="entry name" value="HTH_ARAC_FAMILY_2"/>
    <property type="match status" value="1"/>
</dbReference>
<dbReference type="PANTHER" id="PTHR46796">
    <property type="entry name" value="HTH-TYPE TRANSCRIPTIONAL ACTIVATOR RHAS-RELATED"/>
    <property type="match status" value="1"/>
</dbReference>
<keyword evidence="6" id="KW-1185">Reference proteome</keyword>
<evidence type="ECO:0000256" key="2">
    <source>
        <dbReference type="ARBA" id="ARBA00023125"/>
    </source>
</evidence>
<evidence type="ECO:0000256" key="1">
    <source>
        <dbReference type="ARBA" id="ARBA00023015"/>
    </source>
</evidence>
<dbReference type="RefSeq" id="WP_188775511.1">
    <property type="nucleotide sequence ID" value="NZ_BMMB01000004.1"/>
</dbReference>
<dbReference type="Gene3D" id="1.10.10.60">
    <property type="entry name" value="Homeodomain-like"/>
    <property type="match status" value="1"/>
</dbReference>
<dbReference type="InterPro" id="IPR009057">
    <property type="entry name" value="Homeodomain-like_sf"/>
</dbReference>
<evidence type="ECO:0000256" key="3">
    <source>
        <dbReference type="ARBA" id="ARBA00023163"/>
    </source>
</evidence>
<dbReference type="SUPFAM" id="SSF46689">
    <property type="entry name" value="Homeodomain-like"/>
    <property type="match status" value="1"/>
</dbReference>
<dbReference type="InterPro" id="IPR050204">
    <property type="entry name" value="AraC_XylS_family_regulators"/>
</dbReference>
<keyword evidence="2" id="KW-0238">DNA-binding</keyword>
<dbReference type="Proteomes" id="UP001185028">
    <property type="component" value="Unassembled WGS sequence"/>
</dbReference>
<dbReference type="EMBL" id="JAVDQH010000003">
    <property type="protein sequence ID" value="MDR6243025.1"/>
    <property type="molecule type" value="Genomic_DNA"/>
</dbReference>
<dbReference type="PANTHER" id="PTHR46796:SF13">
    <property type="entry name" value="HTH-TYPE TRANSCRIPTIONAL ACTIVATOR RHAS"/>
    <property type="match status" value="1"/>
</dbReference>
<evidence type="ECO:0000259" key="4">
    <source>
        <dbReference type="PROSITE" id="PS01124"/>
    </source>
</evidence>
<keyword evidence="1" id="KW-0805">Transcription regulation</keyword>
<gene>
    <name evidence="5" type="ORF">JOC58_000910</name>
</gene>
<comment type="caution">
    <text evidence="5">The sequence shown here is derived from an EMBL/GenBank/DDBJ whole genome shotgun (WGS) entry which is preliminary data.</text>
</comment>
<accession>A0ABU1IUV3</accession>
<dbReference type="InterPro" id="IPR018060">
    <property type="entry name" value="HTH_AraC"/>
</dbReference>
<keyword evidence="3" id="KW-0804">Transcription</keyword>
<dbReference type="Pfam" id="PF12833">
    <property type="entry name" value="HTH_18"/>
    <property type="match status" value="1"/>
</dbReference>
<evidence type="ECO:0000313" key="6">
    <source>
        <dbReference type="Proteomes" id="UP001185028"/>
    </source>
</evidence>
<protein>
    <submittedName>
        <fullName evidence="5">AraC-like DNA-binding protein</fullName>
    </submittedName>
</protein>
<organism evidence="5 6">
    <name type="scientific">Paenibacillus hunanensis</name>
    <dbReference type="NCBI Taxonomy" id="539262"/>
    <lineage>
        <taxon>Bacteria</taxon>
        <taxon>Bacillati</taxon>
        <taxon>Bacillota</taxon>
        <taxon>Bacilli</taxon>
        <taxon>Bacillales</taxon>
        <taxon>Paenibacillaceae</taxon>
        <taxon>Paenibacillus</taxon>
    </lineage>
</organism>
<dbReference type="InterPro" id="IPR046532">
    <property type="entry name" value="DUF6597"/>
</dbReference>